<keyword evidence="4" id="KW-1185">Reference proteome</keyword>
<evidence type="ECO:0000313" key="4">
    <source>
        <dbReference type="Proteomes" id="UP000813824"/>
    </source>
</evidence>
<comment type="caution">
    <text evidence="3">The sequence shown here is derived from an EMBL/GenBank/DDBJ whole genome shotgun (WGS) entry which is preliminary data.</text>
</comment>
<accession>A0A8K0XSI5</accession>
<feature type="compositionally biased region" description="Basic residues" evidence="1">
    <location>
        <begin position="222"/>
        <end position="243"/>
    </location>
</feature>
<evidence type="ECO:0000256" key="1">
    <source>
        <dbReference type="SAM" id="MobiDB-lite"/>
    </source>
</evidence>
<feature type="region of interest" description="Disordered" evidence="1">
    <location>
        <begin position="415"/>
        <end position="438"/>
    </location>
</feature>
<feature type="compositionally biased region" description="Pro residues" evidence="1">
    <location>
        <begin position="265"/>
        <end position="274"/>
    </location>
</feature>
<evidence type="ECO:0000256" key="2">
    <source>
        <dbReference type="SAM" id="Phobius"/>
    </source>
</evidence>
<feature type="compositionally biased region" description="Low complexity" evidence="1">
    <location>
        <begin position="374"/>
        <end position="391"/>
    </location>
</feature>
<name>A0A8K0XSI5_9AGAR</name>
<dbReference type="EMBL" id="JAEVFJ010000006">
    <property type="protein sequence ID" value="KAH8104010.1"/>
    <property type="molecule type" value="Genomic_DNA"/>
</dbReference>
<feature type="compositionally biased region" description="Low complexity" evidence="1">
    <location>
        <begin position="317"/>
        <end position="340"/>
    </location>
</feature>
<keyword evidence="2" id="KW-0812">Transmembrane</keyword>
<proteinExistence type="predicted"/>
<feature type="region of interest" description="Disordered" evidence="1">
    <location>
        <begin position="374"/>
        <end position="403"/>
    </location>
</feature>
<feature type="region of interest" description="Disordered" evidence="1">
    <location>
        <begin position="219"/>
        <end position="275"/>
    </location>
</feature>
<reference evidence="3" key="1">
    <citation type="journal article" date="2021" name="New Phytol.">
        <title>Evolutionary innovations through gain and loss of genes in the ectomycorrhizal Boletales.</title>
        <authorList>
            <person name="Wu G."/>
            <person name="Miyauchi S."/>
            <person name="Morin E."/>
            <person name="Kuo A."/>
            <person name="Drula E."/>
            <person name="Varga T."/>
            <person name="Kohler A."/>
            <person name="Feng B."/>
            <person name="Cao Y."/>
            <person name="Lipzen A."/>
            <person name="Daum C."/>
            <person name="Hundley H."/>
            <person name="Pangilinan J."/>
            <person name="Johnson J."/>
            <person name="Barry K."/>
            <person name="LaButti K."/>
            <person name="Ng V."/>
            <person name="Ahrendt S."/>
            <person name="Min B."/>
            <person name="Choi I.G."/>
            <person name="Park H."/>
            <person name="Plett J.M."/>
            <person name="Magnuson J."/>
            <person name="Spatafora J.W."/>
            <person name="Nagy L.G."/>
            <person name="Henrissat B."/>
            <person name="Grigoriev I.V."/>
            <person name="Yang Z.L."/>
            <person name="Xu J."/>
            <person name="Martin F.M."/>
        </authorList>
    </citation>
    <scope>NUCLEOTIDE SEQUENCE</scope>
    <source>
        <strain evidence="3">KKN 215</strain>
    </source>
</reference>
<organism evidence="3 4">
    <name type="scientific">Cristinia sonorae</name>
    <dbReference type="NCBI Taxonomy" id="1940300"/>
    <lineage>
        <taxon>Eukaryota</taxon>
        <taxon>Fungi</taxon>
        <taxon>Dikarya</taxon>
        <taxon>Basidiomycota</taxon>
        <taxon>Agaricomycotina</taxon>
        <taxon>Agaricomycetes</taxon>
        <taxon>Agaricomycetidae</taxon>
        <taxon>Agaricales</taxon>
        <taxon>Pleurotineae</taxon>
        <taxon>Stephanosporaceae</taxon>
        <taxon>Cristinia</taxon>
    </lineage>
</organism>
<evidence type="ECO:0000313" key="3">
    <source>
        <dbReference type="EMBL" id="KAH8104010.1"/>
    </source>
</evidence>
<keyword evidence="2" id="KW-1133">Transmembrane helix</keyword>
<keyword evidence="2" id="KW-0472">Membrane</keyword>
<protein>
    <submittedName>
        <fullName evidence="3">Uncharacterized protein</fullName>
    </submittedName>
</protein>
<dbReference type="Proteomes" id="UP000813824">
    <property type="component" value="Unassembled WGS sequence"/>
</dbReference>
<gene>
    <name evidence="3" type="ORF">BXZ70DRAFT_677942</name>
</gene>
<feature type="region of interest" description="Disordered" evidence="1">
    <location>
        <begin position="313"/>
        <end position="340"/>
    </location>
</feature>
<feature type="transmembrane region" description="Helical" evidence="2">
    <location>
        <begin position="6"/>
        <end position="26"/>
    </location>
</feature>
<dbReference type="AlphaFoldDB" id="A0A8K0XSI5"/>
<sequence length="569" mass="60974">MFLLRLIVSGVAAVWSIVNMLMTAALSPVRVLDLAAAPSYWYINTPATLNIPRAPVAHVEGSVPPPPSSSYSISVSPVDAHSIVARRPSQVPSLTGNTTTALSLRPSSPVSLQSRKSDEEACVWLPLIPISVEFLFVVDPVAPSSASSSRIPSISARTISATQSSETASRMLLNSLKVALFCLATALVALCNGMVRFRRELRYWTQVVQNASGRWIMEVHGQRMKKRTRRGGKSSPQARRKRREERAAASQRAAPVPDPEEPRPADPIPAPSPIVTPTTIAVTAAPTPVPAPEPQPVVAPQDVVTAVQHLEDSQLGPTEATAPEQPEATATQEVAPTPTETQVAVVPTQVPDVPPPAIVATEIIVTTPVIEAQPATQVPTPPTSATVTTEAQGGRSSLTVKPVASLAVPKPKIRFSTVVERPSRPSHPNRPEPPKRSTAFQPEVSLVQVPEPVDVNVFPSTATSSATQLPRTHQRAMATKAPYQASTAYRNWLVKTAAPEPKPKYYVRTLRKFVKAKGRDLRPPTSRALTLSTLAPSELAAEDQEAAQLVKVSLPPRPYNVMLNTALDA</sequence>